<comment type="caution">
    <text evidence="1">The sequence shown here is derived from an EMBL/GenBank/DDBJ whole genome shotgun (WGS) entry which is preliminary data.</text>
</comment>
<dbReference type="EMBL" id="JAGGKV010000038">
    <property type="protein sequence ID" value="MBP1967652.1"/>
    <property type="molecule type" value="Genomic_DNA"/>
</dbReference>
<keyword evidence="2" id="KW-1185">Reference proteome</keyword>
<protein>
    <submittedName>
        <fullName evidence="1">Uncharacterized protein</fullName>
    </submittedName>
</protein>
<dbReference type="Proteomes" id="UP001519344">
    <property type="component" value="Unassembled WGS sequence"/>
</dbReference>
<evidence type="ECO:0000313" key="1">
    <source>
        <dbReference type="EMBL" id="MBP1967652.1"/>
    </source>
</evidence>
<organism evidence="1 2">
    <name type="scientific">Paenibacillus aceris</name>
    <dbReference type="NCBI Taxonomy" id="869555"/>
    <lineage>
        <taxon>Bacteria</taxon>
        <taxon>Bacillati</taxon>
        <taxon>Bacillota</taxon>
        <taxon>Bacilli</taxon>
        <taxon>Bacillales</taxon>
        <taxon>Paenibacillaceae</taxon>
        <taxon>Paenibacillus</taxon>
    </lineage>
</organism>
<gene>
    <name evidence="1" type="ORF">J2Z65_006924</name>
</gene>
<evidence type="ECO:0000313" key="2">
    <source>
        <dbReference type="Proteomes" id="UP001519344"/>
    </source>
</evidence>
<sequence length="71" mass="8489">MYLQLTIYAGFKWFIVIYAENSFKYYVIFYTVQNIHLEYVNAIGKYGLKAYNVEGFVMNNVSFVSRLDEDY</sequence>
<name>A0ABS4I9N8_9BACL</name>
<proteinExistence type="predicted"/>
<reference evidence="1 2" key="1">
    <citation type="submission" date="2021-03" db="EMBL/GenBank/DDBJ databases">
        <title>Genomic Encyclopedia of Type Strains, Phase IV (KMG-IV): sequencing the most valuable type-strain genomes for metagenomic binning, comparative biology and taxonomic classification.</title>
        <authorList>
            <person name="Goeker M."/>
        </authorList>
    </citation>
    <scope>NUCLEOTIDE SEQUENCE [LARGE SCALE GENOMIC DNA]</scope>
    <source>
        <strain evidence="1 2">DSM 24950</strain>
    </source>
</reference>
<accession>A0ABS4I9N8</accession>